<feature type="compositionally biased region" description="Basic and acidic residues" evidence="1">
    <location>
        <begin position="164"/>
        <end position="174"/>
    </location>
</feature>
<dbReference type="EMBL" id="BDIP01009127">
    <property type="protein sequence ID" value="GCA64944.1"/>
    <property type="molecule type" value="Genomic_DNA"/>
</dbReference>
<keyword evidence="3" id="KW-1185">Reference proteome</keyword>
<protein>
    <submittedName>
        <fullName evidence="2">Uncharacterized protein</fullName>
    </submittedName>
</protein>
<organism evidence="2 3">
    <name type="scientific">Kipferlia bialata</name>
    <dbReference type="NCBI Taxonomy" id="797122"/>
    <lineage>
        <taxon>Eukaryota</taxon>
        <taxon>Metamonada</taxon>
        <taxon>Carpediemonas-like organisms</taxon>
        <taxon>Kipferlia</taxon>
    </lineage>
</organism>
<feature type="region of interest" description="Disordered" evidence="1">
    <location>
        <begin position="119"/>
        <end position="174"/>
    </location>
</feature>
<accession>A0A391NUS3</accession>
<reference evidence="2 3" key="1">
    <citation type="journal article" date="2018" name="PLoS ONE">
        <title>The draft genome of Kipferlia bialata reveals reductive genome evolution in fornicate parasites.</title>
        <authorList>
            <person name="Tanifuji G."/>
            <person name="Takabayashi S."/>
            <person name="Kume K."/>
            <person name="Takagi M."/>
            <person name="Nakayama T."/>
            <person name="Kamikawa R."/>
            <person name="Inagaki Y."/>
            <person name="Hashimoto T."/>
        </authorList>
    </citation>
    <scope>NUCLEOTIDE SEQUENCE [LARGE SCALE GENOMIC DNA]</scope>
    <source>
        <strain evidence="2">NY0173</strain>
    </source>
</reference>
<sequence length="174" mass="20152">MDVEPITSKELWAVYLVQGGGVKFCYRDIEFDVSDPCHQTTEEKALRKPWTVDIDRITGGREHHAGNTYTLGNVVLCLSAWNARDLENRHSDAIWDQFSPQHKFYDPRPSLSKVPPVVDVEEETQETQDMPRVLSPQEDEEETEDYGVQKSLSPVRTRPRRSVKRVDYSKRSQF</sequence>
<evidence type="ECO:0000256" key="1">
    <source>
        <dbReference type="SAM" id="MobiDB-lite"/>
    </source>
</evidence>
<dbReference type="AlphaFoldDB" id="A0A391NUS3"/>
<evidence type="ECO:0000313" key="3">
    <source>
        <dbReference type="Proteomes" id="UP000265618"/>
    </source>
</evidence>
<name>A0A391NUS3_9EUKA</name>
<dbReference type="Proteomes" id="UP000265618">
    <property type="component" value="Unassembled WGS sequence"/>
</dbReference>
<comment type="caution">
    <text evidence="2">The sequence shown here is derived from an EMBL/GenBank/DDBJ whole genome shotgun (WGS) entry which is preliminary data.</text>
</comment>
<gene>
    <name evidence="2" type="ORF">KIPB_015802</name>
</gene>
<proteinExistence type="predicted"/>
<evidence type="ECO:0000313" key="2">
    <source>
        <dbReference type="EMBL" id="GCA64944.1"/>
    </source>
</evidence>